<accession>A0A151J2L1</accession>
<dbReference type="EMBL" id="KQ980396">
    <property type="protein sequence ID" value="KYN16228.1"/>
    <property type="molecule type" value="Genomic_DNA"/>
</dbReference>
<protein>
    <submittedName>
        <fullName evidence="1">Uncharacterized protein</fullName>
    </submittedName>
</protein>
<evidence type="ECO:0000313" key="2">
    <source>
        <dbReference type="Proteomes" id="UP000078492"/>
    </source>
</evidence>
<gene>
    <name evidence="1" type="ORF">ALC57_11514</name>
</gene>
<name>A0A151J2L1_9HYME</name>
<keyword evidence="2" id="KW-1185">Reference proteome</keyword>
<sequence length="174" mass="19607">NSESEPFSPSNWRSKLVFSLRSLEFISSSSLRSFSSFSNASCAFLAFSSSACNEAISPSILPPFTSGIGFSISTVSPIINHPRRKTRGYNRSLLTSRRYRKREALNTRVNMCGYTRARLLPLCKNIYNRSDTTFQEGKSREGKEQLMSLKNCCNFSLVKLMQSCSKPLNCEISR</sequence>
<dbReference type="AlphaFoldDB" id="A0A151J2L1"/>
<reference evidence="1 2" key="1">
    <citation type="submission" date="2015-09" db="EMBL/GenBank/DDBJ databases">
        <title>Trachymyrmex cornetzi WGS genome.</title>
        <authorList>
            <person name="Nygaard S."/>
            <person name="Hu H."/>
            <person name="Boomsma J."/>
            <person name="Zhang G."/>
        </authorList>
    </citation>
    <scope>NUCLEOTIDE SEQUENCE [LARGE SCALE GENOMIC DNA]</scope>
    <source>
        <strain evidence="1">Tcor2-1</strain>
        <tissue evidence="1">Whole body</tissue>
    </source>
</reference>
<dbReference type="Proteomes" id="UP000078492">
    <property type="component" value="Unassembled WGS sequence"/>
</dbReference>
<proteinExistence type="predicted"/>
<organism evidence="1 2">
    <name type="scientific">Trachymyrmex cornetzi</name>
    <dbReference type="NCBI Taxonomy" id="471704"/>
    <lineage>
        <taxon>Eukaryota</taxon>
        <taxon>Metazoa</taxon>
        <taxon>Ecdysozoa</taxon>
        <taxon>Arthropoda</taxon>
        <taxon>Hexapoda</taxon>
        <taxon>Insecta</taxon>
        <taxon>Pterygota</taxon>
        <taxon>Neoptera</taxon>
        <taxon>Endopterygota</taxon>
        <taxon>Hymenoptera</taxon>
        <taxon>Apocrita</taxon>
        <taxon>Aculeata</taxon>
        <taxon>Formicoidea</taxon>
        <taxon>Formicidae</taxon>
        <taxon>Myrmicinae</taxon>
        <taxon>Trachymyrmex</taxon>
    </lineage>
</organism>
<feature type="non-terminal residue" evidence="1">
    <location>
        <position position="1"/>
    </location>
</feature>
<evidence type="ECO:0000313" key="1">
    <source>
        <dbReference type="EMBL" id="KYN16228.1"/>
    </source>
</evidence>